<feature type="transmembrane region" description="Helical" evidence="1">
    <location>
        <begin position="85"/>
        <end position="107"/>
    </location>
</feature>
<dbReference type="PROSITE" id="PS50125">
    <property type="entry name" value="GUANYLATE_CYCLASE_2"/>
    <property type="match status" value="1"/>
</dbReference>
<comment type="caution">
    <text evidence="3">The sequence shown here is derived from an EMBL/GenBank/DDBJ whole genome shotgun (WGS) entry which is preliminary data.</text>
</comment>
<dbReference type="GO" id="GO:0009190">
    <property type="term" value="P:cyclic nucleotide biosynthetic process"/>
    <property type="evidence" value="ECO:0007669"/>
    <property type="project" value="InterPro"/>
</dbReference>
<evidence type="ECO:0000256" key="1">
    <source>
        <dbReference type="SAM" id="Phobius"/>
    </source>
</evidence>
<sequence length="356" mass="41059">MRISHQIKKLAFAITAWIIAMSIFVFFRYAQTDALPHWATSTTDLKTLAFYVGIIFGCLHWISNLVVDFSVFSRLPYICSLFIKGLLLLIGALCIASLFEFMELWHIHNHMATLWKISTTHVINSHSFQLLLIYLIFIRFSLAFIEQTMLLIGCKELINIGLGKYHKPRYEQRLFVYLDMTDSTAHAESLGDYRFSCLIQDCFKLLADPVSQSRGEIYRYMGDAVFIHWPVKNGVMNQRCLKLYYDFNQILSWHGTEFRQRYGFVPQFKAAVHCGQVVTAVVGVQKQEISFFSDVLNTLARLQDQCSLLSQQLLVSAAVAMRFDSQQQDFDLKDLGQIKLKGKQHSMQVYGVNKIK</sequence>
<keyword evidence="1" id="KW-0812">Transmembrane</keyword>
<keyword evidence="1" id="KW-1133">Transmembrane helix</keyword>
<dbReference type="CDD" id="cd07302">
    <property type="entry name" value="CHD"/>
    <property type="match status" value="1"/>
</dbReference>
<name>A0A3A6TYU9_9GAMM</name>
<keyword evidence="1" id="KW-0472">Membrane</keyword>
<feature type="transmembrane region" description="Helical" evidence="1">
    <location>
        <begin position="12"/>
        <end position="30"/>
    </location>
</feature>
<dbReference type="Proteomes" id="UP000273022">
    <property type="component" value="Unassembled WGS sequence"/>
</dbReference>
<dbReference type="Pfam" id="PF00211">
    <property type="entry name" value="Guanylate_cyc"/>
    <property type="match status" value="1"/>
</dbReference>
<reference evidence="3 4" key="1">
    <citation type="submission" date="2018-09" db="EMBL/GenBank/DDBJ databases">
        <title>Phylogeny of the Shewanellaceae, and recommendation for two new genera, Pseudoshewanella and Parashewanella.</title>
        <authorList>
            <person name="Wang G."/>
        </authorList>
    </citation>
    <scope>NUCLEOTIDE SEQUENCE [LARGE SCALE GENOMIC DNA]</scope>
    <source>
        <strain evidence="3 4">KCTC 22492</strain>
    </source>
</reference>
<proteinExistence type="predicted"/>
<evidence type="ECO:0000259" key="2">
    <source>
        <dbReference type="PROSITE" id="PS50125"/>
    </source>
</evidence>
<accession>A0A3A6TYU9</accession>
<dbReference type="InterPro" id="IPR001054">
    <property type="entry name" value="A/G_cyclase"/>
</dbReference>
<dbReference type="SUPFAM" id="SSF55073">
    <property type="entry name" value="Nucleotide cyclase"/>
    <property type="match status" value="1"/>
</dbReference>
<dbReference type="GO" id="GO:0035556">
    <property type="term" value="P:intracellular signal transduction"/>
    <property type="evidence" value="ECO:0007669"/>
    <property type="project" value="InterPro"/>
</dbReference>
<feature type="transmembrane region" description="Helical" evidence="1">
    <location>
        <begin position="127"/>
        <end position="145"/>
    </location>
</feature>
<dbReference type="GO" id="GO:0004016">
    <property type="term" value="F:adenylate cyclase activity"/>
    <property type="evidence" value="ECO:0007669"/>
    <property type="project" value="UniProtKB-ARBA"/>
</dbReference>
<evidence type="ECO:0000313" key="4">
    <source>
        <dbReference type="Proteomes" id="UP000273022"/>
    </source>
</evidence>
<organism evidence="3 4">
    <name type="scientific">Parashewanella spongiae</name>
    <dbReference type="NCBI Taxonomy" id="342950"/>
    <lineage>
        <taxon>Bacteria</taxon>
        <taxon>Pseudomonadati</taxon>
        <taxon>Pseudomonadota</taxon>
        <taxon>Gammaproteobacteria</taxon>
        <taxon>Alteromonadales</taxon>
        <taxon>Shewanellaceae</taxon>
        <taxon>Parashewanella</taxon>
    </lineage>
</organism>
<feature type="domain" description="Guanylate cyclase" evidence="2">
    <location>
        <begin position="174"/>
        <end position="303"/>
    </location>
</feature>
<dbReference type="OrthoDB" id="9806704at2"/>
<dbReference type="EMBL" id="QYYH01000031">
    <property type="protein sequence ID" value="RJY18136.1"/>
    <property type="molecule type" value="Genomic_DNA"/>
</dbReference>
<keyword evidence="4" id="KW-1185">Reference proteome</keyword>
<dbReference type="Gene3D" id="3.30.70.1230">
    <property type="entry name" value="Nucleotide cyclase"/>
    <property type="match status" value="1"/>
</dbReference>
<dbReference type="InterPro" id="IPR029787">
    <property type="entry name" value="Nucleotide_cyclase"/>
</dbReference>
<gene>
    <name evidence="3" type="ORF">D5R81_06750</name>
</gene>
<evidence type="ECO:0000313" key="3">
    <source>
        <dbReference type="EMBL" id="RJY18136.1"/>
    </source>
</evidence>
<dbReference type="AlphaFoldDB" id="A0A3A6TYU9"/>
<protein>
    <submittedName>
        <fullName evidence="3">Adenylate/guanylate cyclase domain-containing protein</fullName>
    </submittedName>
</protein>
<feature type="transmembrane region" description="Helical" evidence="1">
    <location>
        <begin position="50"/>
        <end position="73"/>
    </location>
</feature>